<dbReference type="Pfam" id="PF25954">
    <property type="entry name" value="Beta-barrel_RND_2"/>
    <property type="match status" value="1"/>
</dbReference>
<evidence type="ECO:0000313" key="7">
    <source>
        <dbReference type="Proteomes" id="UP000777784"/>
    </source>
</evidence>
<dbReference type="EMBL" id="JAHJDP010000065">
    <property type="protein sequence ID" value="MBU2691530.1"/>
    <property type="molecule type" value="Genomic_DNA"/>
</dbReference>
<evidence type="ECO:0000256" key="2">
    <source>
        <dbReference type="SAM" id="MobiDB-lite"/>
    </source>
</evidence>
<dbReference type="Gene3D" id="2.40.50.100">
    <property type="match status" value="2"/>
</dbReference>
<dbReference type="SUPFAM" id="SSF111369">
    <property type="entry name" value="HlyD-like secretion proteins"/>
    <property type="match status" value="1"/>
</dbReference>
<dbReference type="Proteomes" id="UP000777784">
    <property type="component" value="Unassembled WGS sequence"/>
</dbReference>
<protein>
    <submittedName>
        <fullName evidence="6">Efflux RND transporter periplasmic adaptor subunit</fullName>
    </submittedName>
</protein>
<dbReference type="PROSITE" id="PS51257">
    <property type="entry name" value="PROKAR_LIPOPROTEIN"/>
    <property type="match status" value="1"/>
</dbReference>
<dbReference type="InterPro" id="IPR058792">
    <property type="entry name" value="Beta-barrel_RND_2"/>
</dbReference>
<name>A0A948RVB3_UNCEI</name>
<dbReference type="Gene3D" id="2.40.420.20">
    <property type="match status" value="1"/>
</dbReference>
<evidence type="ECO:0000256" key="3">
    <source>
        <dbReference type="SAM" id="SignalP"/>
    </source>
</evidence>
<keyword evidence="3" id="KW-0732">Signal</keyword>
<gene>
    <name evidence="6" type="ORF">KJ970_11440</name>
</gene>
<dbReference type="PANTHER" id="PTHR30469:SF15">
    <property type="entry name" value="HLYD FAMILY OF SECRETION PROTEINS"/>
    <property type="match status" value="1"/>
</dbReference>
<evidence type="ECO:0000313" key="6">
    <source>
        <dbReference type="EMBL" id="MBU2691530.1"/>
    </source>
</evidence>
<dbReference type="InterPro" id="IPR058625">
    <property type="entry name" value="MdtA-like_BSH"/>
</dbReference>
<feature type="domain" description="Multidrug resistance protein MdtA-like barrel-sandwich hybrid" evidence="4">
    <location>
        <begin position="90"/>
        <end position="254"/>
    </location>
</feature>
<feature type="compositionally biased region" description="Polar residues" evidence="2">
    <location>
        <begin position="33"/>
        <end position="44"/>
    </location>
</feature>
<feature type="signal peptide" evidence="3">
    <location>
        <begin position="1"/>
        <end position="24"/>
    </location>
</feature>
<dbReference type="AlphaFoldDB" id="A0A948RVB3"/>
<accession>A0A948RVB3</accession>
<dbReference type="PANTHER" id="PTHR30469">
    <property type="entry name" value="MULTIDRUG RESISTANCE PROTEIN MDTA"/>
    <property type="match status" value="1"/>
</dbReference>
<organism evidence="6 7">
    <name type="scientific">Eiseniibacteriota bacterium</name>
    <dbReference type="NCBI Taxonomy" id="2212470"/>
    <lineage>
        <taxon>Bacteria</taxon>
        <taxon>Candidatus Eiseniibacteriota</taxon>
    </lineage>
</organism>
<feature type="domain" description="CusB-like beta-barrel" evidence="5">
    <location>
        <begin position="267"/>
        <end position="337"/>
    </location>
</feature>
<dbReference type="InterPro" id="IPR006143">
    <property type="entry name" value="RND_pump_MFP"/>
</dbReference>
<dbReference type="NCBIfam" id="TIGR01730">
    <property type="entry name" value="RND_mfp"/>
    <property type="match status" value="1"/>
</dbReference>
<evidence type="ECO:0000259" key="5">
    <source>
        <dbReference type="Pfam" id="PF25954"/>
    </source>
</evidence>
<comment type="caution">
    <text evidence="6">The sequence shown here is derived from an EMBL/GenBank/DDBJ whole genome shotgun (WGS) entry which is preliminary data.</text>
</comment>
<comment type="similarity">
    <text evidence="1">Belongs to the membrane fusion protein (MFP) (TC 8.A.1) family.</text>
</comment>
<evidence type="ECO:0000259" key="4">
    <source>
        <dbReference type="Pfam" id="PF25917"/>
    </source>
</evidence>
<proteinExistence type="inferred from homology"/>
<dbReference type="Gene3D" id="2.40.30.170">
    <property type="match status" value="1"/>
</dbReference>
<feature type="region of interest" description="Disordered" evidence="2">
    <location>
        <begin position="31"/>
        <end position="63"/>
    </location>
</feature>
<evidence type="ECO:0000256" key="1">
    <source>
        <dbReference type="ARBA" id="ARBA00009477"/>
    </source>
</evidence>
<dbReference type="GO" id="GO:1990281">
    <property type="term" value="C:efflux pump complex"/>
    <property type="evidence" value="ECO:0007669"/>
    <property type="project" value="TreeGrafter"/>
</dbReference>
<feature type="chain" id="PRO_5037567039" evidence="3">
    <location>
        <begin position="25"/>
        <end position="439"/>
    </location>
</feature>
<sequence length="439" mass="48968">MLKPRVVVVLCLFLGLCLMTPSFMGCGGDKTSETNGTDSTQASSEAEADTTGDSESLQKKEKEITVDAGEVRRAEMVIPIYADGVIRTPRFVEIRTKVGGELIKMLVQDGDRVRAGQLIGKIDQREYSINLDESRYSRFKALSSIAAESDTFTVNKQALQEFIRAREELDNQFNNKQISQEEYRVRRFELEVEALQKGAFRQEVFEQRTGLAEARLAEERATLNLENTEIRAPFDGVVQGLSVVLGEIVSAGTPICTIYNNDRLEAVANVLEADLGNLVEGRPALLVIPATGDTLQTRIAVISPNLDEASRTCEVIIRFDNIGGRLRPGMFVRAQIAGWIHPDKLMVPKEAILLRDNRPLVFKVMEDRAQWLYVDTGLENDSWVEILKVHSGGSLAPGDRVVVSDHLTLAHEARIKIRKTRPPKDRWDFAIGMTEQPSK</sequence>
<dbReference type="GO" id="GO:0015562">
    <property type="term" value="F:efflux transmembrane transporter activity"/>
    <property type="evidence" value="ECO:0007669"/>
    <property type="project" value="TreeGrafter"/>
</dbReference>
<reference evidence="6" key="1">
    <citation type="submission" date="2021-05" db="EMBL/GenBank/DDBJ databases">
        <title>Energy efficiency and biological interactions define the core microbiome of deep oligotrophic groundwater.</title>
        <authorList>
            <person name="Mehrshad M."/>
            <person name="Lopez-Fernandez M."/>
            <person name="Bell E."/>
            <person name="Bernier-Latmani R."/>
            <person name="Bertilsson S."/>
            <person name="Dopson M."/>
        </authorList>
    </citation>
    <scope>NUCLEOTIDE SEQUENCE</scope>
    <source>
        <strain evidence="6">Modern_marine.mb.64</strain>
    </source>
</reference>
<dbReference type="Pfam" id="PF25917">
    <property type="entry name" value="BSH_RND"/>
    <property type="match status" value="1"/>
</dbReference>